<dbReference type="AlphaFoldDB" id="A0AA40GHF7"/>
<dbReference type="Proteomes" id="UP001177670">
    <property type="component" value="Unassembled WGS sequence"/>
</dbReference>
<sequence length="76" mass="8888">MVVEVKGAEKLKLLLICSNVVTLALRVELDPLIEEDITKALEFLLMGDWICRIREKQLNLEDGDEDYRCKNRRTRL</sequence>
<accession>A0AA40GHF7</accession>
<keyword evidence="2" id="KW-1185">Reference proteome</keyword>
<gene>
    <name evidence="1" type="ORF">K0M31_002261</name>
</gene>
<name>A0AA40GHF7_9HYME</name>
<proteinExistence type="predicted"/>
<dbReference type="EMBL" id="JAHYIQ010000001">
    <property type="protein sequence ID" value="KAK1137767.1"/>
    <property type="molecule type" value="Genomic_DNA"/>
</dbReference>
<reference evidence="1" key="1">
    <citation type="submission" date="2021-10" db="EMBL/GenBank/DDBJ databases">
        <title>Melipona bicolor Genome sequencing and assembly.</title>
        <authorList>
            <person name="Araujo N.S."/>
            <person name="Arias M.C."/>
        </authorList>
    </citation>
    <scope>NUCLEOTIDE SEQUENCE</scope>
    <source>
        <strain evidence="1">USP_2M_L1-L4_2017</strain>
        <tissue evidence="1">Whole body</tissue>
    </source>
</reference>
<comment type="caution">
    <text evidence="1">The sequence shown here is derived from an EMBL/GenBank/DDBJ whole genome shotgun (WGS) entry which is preliminary data.</text>
</comment>
<evidence type="ECO:0000313" key="2">
    <source>
        <dbReference type="Proteomes" id="UP001177670"/>
    </source>
</evidence>
<protein>
    <submittedName>
        <fullName evidence="1">Uncharacterized protein</fullName>
    </submittedName>
</protein>
<evidence type="ECO:0000313" key="1">
    <source>
        <dbReference type="EMBL" id="KAK1137767.1"/>
    </source>
</evidence>
<organism evidence="1 2">
    <name type="scientific">Melipona bicolor</name>
    <dbReference type="NCBI Taxonomy" id="60889"/>
    <lineage>
        <taxon>Eukaryota</taxon>
        <taxon>Metazoa</taxon>
        <taxon>Ecdysozoa</taxon>
        <taxon>Arthropoda</taxon>
        <taxon>Hexapoda</taxon>
        <taxon>Insecta</taxon>
        <taxon>Pterygota</taxon>
        <taxon>Neoptera</taxon>
        <taxon>Endopterygota</taxon>
        <taxon>Hymenoptera</taxon>
        <taxon>Apocrita</taxon>
        <taxon>Aculeata</taxon>
        <taxon>Apoidea</taxon>
        <taxon>Anthophila</taxon>
        <taxon>Apidae</taxon>
        <taxon>Melipona</taxon>
    </lineage>
</organism>